<accession>A0A0F7DB74</accession>
<protein>
    <submittedName>
        <fullName evidence="1">Uncharacterized protein</fullName>
    </submittedName>
</protein>
<name>A0A0F7DB74_RHOHA</name>
<organism evidence="1">
    <name type="scientific">Rhodococcus hoagii</name>
    <name type="common">Corynebacterium equii</name>
    <dbReference type="NCBI Taxonomy" id="43767"/>
    <lineage>
        <taxon>Bacteria</taxon>
        <taxon>Bacillati</taxon>
        <taxon>Actinomycetota</taxon>
        <taxon>Actinomycetes</taxon>
        <taxon>Mycobacteriales</taxon>
        <taxon>Nocardiaceae</taxon>
        <taxon>Prescottella</taxon>
    </lineage>
</organism>
<evidence type="ECO:0000313" key="1">
    <source>
        <dbReference type="EMBL" id="AKG90596.1"/>
    </source>
</evidence>
<keyword evidence="1" id="KW-0614">Plasmid</keyword>
<dbReference type="AlphaFoldDB" id="A0A0F7DB74"/>
<reference evidence="1" key="1">
    <citation type="journal article" date="2015" name="Infect. Immun.">
        <title>An Invertron-Like Linear Plasmid Mediates Intracellular Survival and Virulence in Bovine Isolates of Rhodococcus equi.</title>
        <authorList>
            <person name="Valero-Rello A."/>
            <person name="Hapeshi A."/>
            <person name="Anastasi E."/>
            <person name="Alvarez S."/>
            <person name="Scortti M."/>
            <person name="Meijer W.G."/>
            <person name="MacArthur I."/>
            <person name="Vazquez-Boland J.A."/>
        </authorList>
    </citation>
    <scope>NUCLEOTIDE SEQUENCE</scope>
    <source>
        <strain evidence="1">PAM1571</strain>
        <plasmid evidence="1">pVAPN1571</plasmid>
    </source>
</reference>
<gene>
    <name evidence="1" type="ORF">pVAPN_1470</name>
</gene>
<dbReference type="EMBL" id="KF439868">
    <property type="protein sequence ID" value="AKG90596.1"/>
    <property type="molecule type" value="Genomic_DNA"/>
</dbReference>
<proteinExistence type="predicted"/>
<dbReference type="RefSeq" id="WP_172685922.1">
    <property type="nucleotide sequence ID" value="NZ_AP024182.1"/>
</dbReference>
<geneLocation type="plasmid" evidence="1">
    <name>pVAPN1571</name>
</geneLocation>
<sequence>MNRPSNSSSACTEAFSALGRSVVGLCDAHRAGGADLAPPYKRGSLAWLDRTRERRYVNDGWTSTVRNLHAEAIGYFARAEDHLRGAGILIAAPRIFSSPATVARTVLVAVSAGSWLLDPEVETLERIRRYLTVEMRVRAERLTLAEKAGETYPRAEQELEGLKQIALQNGLEPKTSKKGWPYVGEPHPSDTELMRQFDRRTGAVVDPELLQTLLSWSVHANPNSMALAKLTPASSGRHHDGVRSTMISLSLGQVAALVLPAAHTFYRGTIEMYGYFGLSAESFEQDALPHLQSVASAAAQR</sequence>